<proteinExistence type="predicted"/>
<dbReference type="EMBL" id="SSOB01000031">
    <property type="protein sequence ID" value="THF75463.1"/>
    <property type="molecule type" value="Genomic_DNA"/>
</dbReference>
<sequence length="509" mass="56315">MFKGKKSGVATGGIAVLLVLALVTAACSKNESASNSASKNGNSGEAVKETPVVTALMKKATDFPEDNAVIQEIRNKSGIDLKVQTVSYEDYEKRLNTLLVSNDAPDIFTVNATKIKELIDNKAILPLNELLESDGSNITANRGDDLKGSAYVDGQIYGIPEGFAAGNSLAIRKDWLDKLNLPVPTTLDEYEEVLKAFVNDDPDGNHQKDTIGLGLSIQVPESWVHIFGAYNVPMGRQVMADGKVTPWMLAPGYLDAVKYLNKLYHEGLVDTEFMTIPSLQSYQKLWNGKIGAYNFNADGITQNWLSRYTENPQPEFVYALITGPDGHGGYLNPNLANSSSYTVISSKSKNPEAAMQMLNFLVSDEGDKLTWAGVEGIQYEYKDGKFQWISPYEDAVKLRDSGGYVYSVLLNKKNGMRESLFNDVTKQGRQLAADNLIEEVTLFSLPQVQIDKGTILNDMEKEFRTKAIMASGDIDQMYESFKQKYLSEGGNEWIEQATKIYEEEQASRK</sequence>
<evidence type="ECO:0000313" key="7">
    <source>
        <dbReference type="EMBL" id="THF75463.1"/>
    </source>
</evidence>
<keyword evidence="2 6" id="KW-0732">Signal</keyword>
<evidence type="ECO:0000256" key="6">
    <source>
        <dbReference type="SAM" id="SignalP"/>
    </source>
</evidence>
<gene>
    <name evidence="7" type="ORF">E6C55_21665</name>
</gene>
<dbReference type="PROSITE" id="PS51257">
    <property type="entry name" value="PROKAR_LIPOPROTEIN"/>
    <property type="match status" value="1"/>
</dbReference>
<dbReference type="Pfam" id="PF01547">
    <property type="entry name" value="SBP_bac_1"/>
    <property type="match status" value="1"/>
</dbReference>
<accession>A0A4S4BLB5</accession>
<keyword evidence="1" id="KW-1003">Cell membrane</keyword>
<organism evidence="7 8">
    <name type="scientific">Cohnella fermenti</name>
    <dbReference type="NCBI Taxonomy" id="2565925"/>
    <lineage>
        <taxon>Bacteria</taxon>
        <taxon>Bacillati</taxon>
        <taxon>Bacillota</taxon>
        <taxon>Bacilli</taxon>
        <taxon>Bacillales</taxon>
        <taxon>Paenibacillaceae</taxon>
        <taxon>Cohnella</taxon>
    </lineage>
</organism>
<dbReference type="AlphaFoldDB" id="A0A4S4BLB5"/>
<keyword evidence="3" id="KW-0472">Membrane</keyword>
<dbReference type="PANTHER" id="PTHR43649:SF33">
    <property type="entry name" value="POLYGALACTURONAN_RHAMNOGALACTURONAN-BINDING PROTEIN YTCQ"/>
    <property type="match status" value="1"/>
</dbReference>
<evidence type="ECO:0000256" key="3">
    <source>
        <dbReference type="ARBA" id="ARBA00023136"/>
    </source>
</evidence>
<feature type="chain" id="PRO_5039145946" evidence="6">
    <location>
        <begin position="26"/>
        <end position="509"/>
    </location>
</feature>
<keyword evidence="5" id="KW-0449">Lipoprotein</keyword>
<evidence type="ECO:0000256" key="5">
    <source>
        <dbReference type="ARBA" id="ARBA00023288"/>
    </source>
</evidence>
<evidence type="ECO:0000256" key="1">
    <source>
        <dbReference type="ARBA" id="ARBA00022475"/>
    </source>
</evidence>
<evidence type="ECO:0000256" key="2">
    <source>
        <dbReference type="ARBA" id="ARBA00022729"/>
    </source>
</evidence>
<keyword evidence="4" id="KW-0564">Palmitate</keyword>
<protein>
    <submittedName>
        <fullName evidence="7">Extracellular solute-binding protein</fullName>
    </submittedName>
</protein>
<dbReference type="SUPFAM" id="SSF53850">
    <property type="entry name" value="Periplasmic binding protein-like II"/>
    <property type="match status" value="1"/>
</dbReference>
<dbReference type="PANTHER" id="PTHR43649">
    <property type="entry name" value="ARABINOSE-BINDING PROTEIN-RELATED"/>
    <property type="match status" value="1"/>
</dbReference>
<dbReference type="RefSeq" id="WP_136371911.1">
    <property type="nucleotide sequence ID" value="NZ_SSOB01000031.1"/>
</dbReference>
<evidence type="ECO:0000256" key="4">
    <source>
        <dbReference type="ARBA" id="ARBA00023139"/>
    </source>
</evidence>
<comment type="caution">
    <text evidence="7">The sequence shown here is derived from an EMBL/GenBank/DDBJ whole genome shotgun (WGS) entry which is preliminary data.</text>
</comment>
<dbReference type="Gene3D" id="3.40.190.10">
    <property type="entry name" value="Periplasmic binding protein-like II"/>
    <property type="match status" value="2"/>
</dbReference>
<name>A0A4S4BLB5_9BACL</name>
<dbReference type="OrthoDB" id="9787283at2"/>
<evidence type="ECO:0000313" key="8">
    <source>
        <dbReference type="Proteomes" id="UP000310636"/>
    </source>
</evidence>
<dbReference type="Proteomes" id="UP000310636">
    <property type="component" value="Unassembled WGS sequence"/>
</dbReference>
<dbReference type="InterPro" id="IPR050490">
    <property type="entry name" value="Bact_solute-bd_prot1"/>
</dbReference>
<reference evidence="7 8" key="1">
    <citation type="submission" date="2019-04" db="EMBL/GenBank/DDBJ databases">
        <title>Cohnella sp. nov. isolated from preserved vegetables.</title>
        <authorList>
            <person name="Lin S.-Y."/>
            <person name="Hung M.-H."/>
            <person name="Young C.-C."/>
        </authorList>
    </citation>
    <scope>NUCLEOTIDE SEQUENCE [LARGE SCALE GENOMIC DNA]</scope>
    <source>
        <strain evidence="7 8">CC-MHH1044</strain>
    </source>
</reference>
<feature type="signal peptide" evidence="6">
    <location>
        <begin position="1"/>
        <end position="25"/>
    </location>
</feature>
<dbReference type="InterPro" id="IPR006059">
    <property type="entry name" value="SBP"/>
</dbReference>
<keyword evidence="8" id="KW-1185">Reference proteome</keyword>